<dbReference type="Proteomes" id="UP000659630">
    <property type="component" value="Unassembled WGS sequence"/>
</dbReference>
<name>A0A923L0X0_9FIRM</name>
<reference evidence="1" key="1">
    <citation type="submission" date="2020-08" db="EMBL/GenBank/DDBJ databases">
        <title>Genome public.</title>
        <authorList>
            <person name="Liu C."/>
            <person name="Sun Q."/>
        </authorList>
    </citation>
    <scope>NUCLEOTIDE SEQUENCE</scope>
    <source>
        <strain evidence="1">BX8</strain>
    </source>
</reference>
<dbReference type="InterPro" id="IPR011059">
    <property type="entry name" value="Metal-dep_hydrolase_composite"/>
</dbReference>
<protein>
    <submittedName>
        <fullName evidence="1">Uncharacterized protein</fullName>
    </submittedName>
</protein>
<gene>
    <name evidence="1" type="ORF">H8S23_05900</name>
</gene>
<organism evidence="1 2">
    <name type="scientific">Anaerofilum hominis</name>
    <dbReference type="NCBI Taxonomy" id="2763016"/>
    <lineage>
        <taxon>Bacteria</taxon>
        <taxon>Bacillati</taxon>
        <taxon>Bacillota</taxon>
        <taxon>Clostridia</taxon>
        <taxon>Eubacteriales</taxon>
        <taxon>Oscillospiraceae</taxon>
        <taxon>Anaerofilum</taxon>
    </lineage>
</organism>
<dbReference type="AlphaFoldDB" id="A0A923L0X0"/>
<keyword evidence="2" id="KW-1185">Reference proteome</keyword>
<accession>A0A923L0X0</accession>
<dbReference type="GO" id="GO:0016810">
    <property type="term" value="F:hydrolase activity, acting on carbon-nitrogen (but not peptide) bonds"/>
    <property type="evidence" value="ECO:0007669"/>
    <property type="project" value="InterPro"/>
</dbReference>
<dbReference type="EMBL" id="JACONZ010000002">
    <property type="protein sequence ID" value="MBC5581032.1"/>
    <property type="molecule type" value="Genomic_DNA"/>
</dbReference>
<dbReference type="RefSeq" id="WP_186887407.1">
    <property type="nucleotide sequence ID" value="NZ_JACONZ010000002.1"/>
</dbReference>
<dbReference type="SUPFAM" id="SSF51338">
    <property type="entry name" value="Composite domain of metallo-dependent hydrolases"/>
    <property type="match status" value="1"/>
</dbReference>
<comment type="caution">
    <text evidence="1">The sequence shown here is derived from an EMBL/GenBank/DDBJ whole genome shotgun (WGS) entry which is preliminary data.</text>
</comment>
<evidence type="ECO:0000313" key="1">
    <source>
        <dbReference type="EMBL" id="MBC5581032.1"/>
    </source>
</evidence>
<sequence>MFCTQKRGFFRNGVDTVWVAGKVLAEGRRLKSADEAEVLAEGAARRQRRIRQILGGPIS</sequence>
<dbReference type="Gene3D" id="2.30.40.10">
    <property type="entry name" value="Urease, subunit C, domain 1"/>
    <property type="match status" value="1"/>
</dbReference>
<evidence type="ECO:0000313" key="2">
    <source>
        <dbReference type="Proteomes" id="UP000659630"/>
    </source>
</evidence>
<proteinExistence type="predicted"/>